<dbReference type="SUPFAM" id="SSF161270">
    <property type="entry name" value="PspA lactotransferrin-binding region"/>
    <property type="match status" value="1"/>
</dbReference>
<dbReference type="Proteomes" id="UP000254047">
    <property type="component" value="Unassembled WGS sequence"/>
</dbReference>
<feature type="coiled-coil region" evidence="1">
    <location>
        <begin position="4"/>
        <end position="59"/>
    </location>
</feature>
<evidence type="ECO:0000256" key="1">
    <source>
        <dbReference type="SAM" id="Coils"/>
    </source>
</evidence>
<evidence type="ECO:0000313" key="2">
    <source>
        <dbReference type="EMBL" id="SUM43232.1"/>
    </source>
</evidence>
<dbReference type="NCBIfam" id="NF040877">
    <property type="entry name" value="SE1832_fam"/>
    <property type="match status" value="1"/>
</dbReference>
<sequence>MPNIMDLESQLAELKYDYTRLQNDLEKRESLNQNIDPLLKQLEDIEKEIANIRSKLRQK</sequence>
<accession>A0A380FXI5</accession>
<proteinExistence type="predicted"/>
<evidence type="ECO:0000313" key="3">
    <source>
        <dbReference type="Proteomes" id="UP000254047"/>
    </source>
</evidence>
<dbReference type="AlphaFoldDB" id="A0A380FXI5"/>
<dbReference type="InterPro" id="IPR048062">
    <property type="entry name" value="SE1832-like"/>
</dbReference>
<gene>
    <name evidence="2" type="ORF">NCTC13830_00758</name>
</gene>
<protein>
    <submittedName>
        <fullName evidence="2">DNA repair/chromosome segregation ATPase</fullName>
    </submittedName>
</protein>
<organism evidence="2 3">
    <name type="scientific">Staphylococcus petrasii</name>
    <dbReference type="NCBI Taxonomy" id="1276936"/>
    <lineage>
        <taxon>Bacteria</taxon>
        <taxon>Bacillati</taxon>
        <taxon>Bacillota</taxon>
        <taxon>Bacilli</taxon>
        <taxon>Bacillales</taxon>
        <taxon>Staphylococcaceae</taxon>
        <taxon>Staphylococcus</taxon>
    </lineage>
</organism>
<dbReference type="EMBL" id="UHDO01000001">
    <property type="protein sequence ID" value="SUM43232.1"/>
    <property type="molecule type" value="Genomic_DNA"/>
</dbReference>
<reference evidence="2 3" key="1">
    <citation type="submission" date="2018-06" db="EMBL/GenBank/DDBJ databases">
        <authorList>
            <consortium name="Pathogen Informatics"/>
            <person name="Doyle S."/>
        </authorList>
    </citation>
    <scope>NUCLEOTIDE SEQUENCE [LARGE SCALE GENOMIC DNA]</scope>
    <source>
        <strain evidence="2 3">NCTC13830</strain>
    </source>
</reference>
<name>A0A380FXI5_9STAP</name>
<keyword evidence="1" id="KW-0175">Coiled coil</keyword>